<keyword evidence="2" id="KW-0812">Transmembrane</keyword>
<name>A0A1I1CK81_9PSEU</name>
<evidence type="ECO:0000256" key="1">
    <source>
        <dbReference type="SAM" id="MobiDB-lite"/>
    </source>
</evidence>
<reference evidence="6" key="1">
    <citation type="submission" date="2016-10" db="EMBL/GenBank/DDBJ databases">
        <authorList>
            <person name="Varghese N."/>
            <person name="Submissions S."/>
        </authorList>
    </citation>
    <scope>NUCLEOTIDE SEQUENCE [LARGE SCALE GENOMIC DNA]</scope>
    <source>
        <strain evidence="6">CGMCC 4.3568</strain>
    </source>
</reference>
<dbReference type="AlphaFoldDB" id="A0A1I1CK81"/>
<dbReference type="InterPro" id="IPR003399">
    <property type="entry name" value="Mce/MlaD"/>
</dbReference>
<dbReference type="GO" id="GO:0005576">
    <property type="term" value="C:extracellular region"/>
    <property type="evidence" value="ECO:0007669"/>
    <property type="project" value="TreeGrafter"/>
</dbReference>
<proteinExistence type="predicted"/>
<evidence type="ECO:0000313" key="5">
    <source>
        <dbReference type="EMBL" id="SFB62887.1"/>
    </source>
</evidence>
<dbReference type="InterPro" id="IPR005693">
    <property type="entry name" value="Mce"/>
</dbReference>
<dbReference type="Proteomes" id="UP000243799">
    <property type="component" value="Unassembled WGS sequence"/>
</dbReference>
<gene>
    <name evidence="5" type="ORF">SAMN05216266_1325</name>
</gene>
<accession>A0A1I1CK81</accession>
<sequence>MTGFWGPLIKGAIFFVVTSMAAAVLAVTIANVGVGDAVYYTARFTDVTSVNPGDDVRMAGVRVGQVDEVIVVDRRFADVRFSFEAGRELNASATVDIRYRNLVGQRYLAVDQGPEADGEKLEPGAHIPLERTSPALDLTAMFNGFKPLFEALSPDEVNQLSYEIIQVLQGEGATLDSFLRHTASLTSTLADKDKVIGEVIANLNTVLESVNAKGDQLSTLVTTTEQLVKGLAEDAKPIGAAIGGLGDLADSTAELLEEGRAPLKRSITALGDLSGNLADNTAVFEKFLGNLPVKYDRIGTLVSYGSWFNFYLCEASSDAAPAPGGPPVGVPVTQARCRR</sequence>
<organism evidence="5 6">
    <name type="scientific">Amycolatopsis marina</name>
    <dbReference type="NCBI Taxonomy" id="490629"/>
    <lineage>
        <taxon>Bacteria</taxon>
        <taxon>Bacillati</taxon>
        <taxon>Actinomycetota</taxon>
        <taxon>Actinomycetes</taxon>
        <taxon>Pseudonocardiales</taxon>
        <taxon>Pseudonocardiaceae</taxon>
        <taxon>Amycolatopsis</taxon>
    </lineage>
</organism>
<feature type="region of interest" description="Disordered" evidence="1">
    <location>
        <begin position="319"/>
        <end position="339"/>
    </location>
</feature>
<feature type="transmembrane region" description="Helical" evidence="2">
    <location>
        <begin position="12"/>
        <end position="34"/>
    </location>
</feature>
<dbReference type="STRING" id="490629.SAMN05216266_1325"/>
<dbReference type="Pfam" id="PF02470">
    <property type="entry name" value="MlaD"/>
    <property type="match status" value="1"/>
</dbReference>
<feature type="domain" description="Mammalian cell entry C-terminal" evidence="4">
    <location>
        <begin position="118"/>
        <end position="313"/>
    </location>
</feature>
<dbReference type="InterPro" id="IPR024516">
    <property type="entry name" value="Mce_C"/>
</dbReference>
<keyword evidence="2" id="KW-0472">Membrane</keyword>
<keyword evidence="2" id="KW-1133">Transmembrane helix</keyword>
<dbReference type="Pfam" id="PF11887">
    <property type="entry name" value="Mce4_CUP1"/>
    <property type="match status" value="1"/>
</dbReference>
<dbReference type="EMBL" id="FOKG01000032">
    <property type="protein sequence ID" value="SFB62887.1"/>
    <property type="molecule type" value="Genomic_DNA"/>
</dbReference>
<evidence type="ECO:0000313" key="6">
    <source>
        <dbReference type="Proteomes" id="UP000243799"/>
    </source>
</evidence>
<dbReference type="NCBIfam" id="TIGR00996">
    <property type="entry name" value="Mtu_fam_mce"/>
    <property type="match status" value="1"/>
</dbReference>
<dbReference type="RefSeq" id="WP_091679239.1">
    <property type="nucleotide sequence ID" value="NZ_FOKG01000032.1"/>
</dbReference>
<evidence type="ECO:0000259" key="4">
    <source>
        <dbReference type="Pfam" id="PF11887"/>
    </source>
</evidence>
<protein>
    <submittedName>
        <fullName evidence="5">Phospholipid/cholesterol/gamma-HCH transport system substrate-binding protein</fullName>
    </submittedName>
</protein>
<feature type="domain" description="Mce/MlaD" evidence="3">
    <location>
        <begin position="38"/>
        <end position="113"/>
    </location>
</feature>
<evidence type="ECO:0000256" key="2">
    <source>
        <dbReference type="SAM" id="Phobius"/>
    </source>
</evidence>
<dbReference type="PANTHER" id="PTHR33371:SF17">
    <property type="entry name" value="MCE-FAMILY PROTEIN MCE1B"/>
    <property type="match status" value="1"/>
</dbReference>
<dbReference type="PANTHER" id="PTHR33371">
    <property type="entry name" value="INTERMEMBRANE PHOSPHOLIPID TRANSPORT SYSTEM BINDING PROTEIN MLAD-RELATED"/>
    <property type="match status" value="1"/>
</dbReference>
<dbReference type="GO" id="GO:0051701">
    <property type="term" value="P:biological process involved in interaction with host"/>
    <property type="evidence" value="ECO:0007669"/>
    <property type="project" value="TreeGrafter"/>
</dbReference>
<dbReference type="OrthoDB" id="338143at2"/>
<dbReference type="InterPro" id="IPR052336">
    <property type="entry name" value="MlaD_Phospholipid_Transporter"/>
</dbReference>
<evidence type="ECO:0000259" key="3">
    <source>
        <dbReference type="Pfam" id="PF02470"/>
    </source>
</evidence>
<keyword evidence="6" id="KW-1185">Reference proteome</keyword>